<dbReference type="GO" id="GO:0004135">
    <property type="term" value="F:amylo-alpha-1,6-glucosidase activity"/>
    <property type="evidence" value="ECO:0007669"/>
    <property type="project" value="InterPro"/>
</dbReference>
<feature type="region of interest" description="Disordered" evidence="4">
    <location>
        <begin position="535"/>
        <end position="563"/>
    </location>
</feature>
<feature type="compositionally biased region" description="Low complexity" evidence="4">
    <location>
        <begin position="545"/>
        <end position="555"/>
    </location>
</feature>
<dbReference type="InterPro" id="IPR004193">
    <property type="entry name" value="Glyco_hydro_13_N"/>
</dbReference>
<feature type="compositionally biased region" description="Polar residues" evidence="4">
    <location>
        <begin position="29"/>
        <end position="45"/>
    </location>
</feature>
<dbReference type="KEGG" id="pman:OU5_0584"/>
<accession>A0A024E5R2</accession>
<dbReference type="Gene3D" id="2.60.40.10">
    <property type="entry name" value="Immunoglobulins"/>
    <property type="match status" value="1"/>
</dbReference>
<dbReference type="Gene3D" id="2.60.40.1180">
    <property type="entry name" value="Golgi alpha-mannosidase II"/>
    <property type="match status" value="1"/>
</dbReference>
<organism evidence="6 7">
    <name type="scientific">Pseudomonas mandelii JR-1</name>
    <dbReference type="NCBI Taxonomy" id="1147786"/>
    <lineage>
        <taxon>Bacteria</taxon>
        <taxon>Pseudomonadati</taxon>
        <taxon>Pseudomonadota</taxon>
        <taxon>Gammaproteobacteria</taxon>
        <taxon>Pseudomonadales</taxon>
        <taxon>Pseudomonadaceae</taxon>
        <taxon>Pseudomonas</taxon>
    </lineage>
</organism>
<dbReference type="InterPro" id="IPR011837">
    <property type="entry name" value="Glycogen_debranch_GlgX"/>
</dbReference>
<dbReference type="InterPro" id="IPR006047">
    <property type="entry name" value="GH13_cat_dom"/>
</dbReference>
<protein>
    <submittedName>
        <fullName evidence="6">Glycogen debranching protein GlgX</fullName>
    </submittedName>
</protein>
<dbReference type="Proteomes" id="UP000026913">
    <property type="component" value="Chromosome"/>
</dbReference>
<evidence type="ECO:0000313" key="7">
    <source>
        <dbReference type="Proteomes" id="UP000026913"/>
    </source>
</evidence>
<dbReference type="CDD" id="cd02856">
    <property type="entry name" value="E_set_GDE_Isoamylase_N"/>
    <property type="match status" value="1"/>
</dbReference>
<name>A0A024E5R2_9PSED</name>
<dbReference type="SUPFAM" id="SSF81296">
    <property type="entry name" value="E set domains"/>
    <property type="match status" value="1"/>
</dbReference>
<dbReference type="InterPro" id="IPR013783">
    <property type="entry name" value="Ig-like_fold"/>
</dbReference>
<dbReference type="InterPro" id="IPR017853">
    <property type="entry name" value="GH"/>
</dbReference>
<evidence type="ECO:0000313" key="6">
    <source>
        <dbReference type="EMBL" id="AHZ67663.1"/>
    </source>
</evidence>
<dbReference type="InterPro" id="IPR013780">
    <property type="entry name" value="Glyco_hydro_b"/>
</dbReference>
<reference evidence="6 7" key="1">
    <citation type="journal article" date="2012" name="J. Bacteriol.">
        <title>Genome sequence of cold-adapted Pseudomonas mandelii strain JR-1.</title>
        <authorList>
            <person name="Jang S.H."/>
            <person name="Kim J."/>
            <person name="Kim J."/>
            <person name="Hong S."/>
            <person name="Lee C."/>
        </authorList>
    </citation>
    <scope>NUCLEOTIDE SEQUENCE [LARGE SCALE GENOMIC DNA]</scope>
    <source>
        <strain evidence="6 7">JR-1</strain>
    </source>
</reference>
<dbReference type="HOGENOM" id="CLU_011725_1_1_6"/>
<keyword evidence="3" id="KW-0326">Glycosidase</keyword>
<evidence type="ECO:0000256" key="2">
    <source>
        <dbReference type="ARBA" id="ARBA00022801"/>
    </source>
</evidence>
<evidence type="ECO:0000256" key="3">
    <source>
        <dbReference type="ARBA" id="ARBA00023295"/>
    </source>
</evidence>
<dbReference type="EMBL" id="CP005960">
    <property type="protein sequence ID" value="AHZ67663.1"/>
    <property type="molecule type" value="Genomic_DNA"/>
</dbReference>
<keyword evidence="2" id="KW-0378">Hydrolase</keyword>
<proteinExistence type="inferred from homology"/>
<gene>
    <name evidence="6" type="ORF">OU5_0584</name>
</gene>
<evidence type="ECO:0000256" key="4">
    <source>
        <dbReference type="SAM" id="MobiDB-lite"/>
    </source>
</evidence>
<dbReference type="Gene3D" id="3.20.20.80">
    <property type="entry name" value="Glycosidases"/>
    <property type="match status" value="1"/>
</dbReference>
<evidence type="ECO:0000259" key="5">
    <source>
        <dbReference type="SMART" id="SM00642"/>
    </source>
</evidence>
<comment type="similarity">
    <text evidence="1">Belongs to the glycosyl hydrolase 13 family.</text>
</comment>
<feature type="region of interest" description="Disordered" evidence="4">
    <location>
        <begin position="23"/>
        <end position="67"/>
    </location>
</feature>
<feature type="domain" description="Glycosyl hydrolase family 13 catalytic" evidence="5">
    <location>
        <begin position="233"/>
        <end position="639"/>
    </location>
</feature>
<dbReference type="PANTHER" id="PTHR43002">
    <property type="entry name" value="GLYCOGEN DEBRANCHING ENZYME"/>
    <property type="match status" value="1"/>
</dbReference>
<sequence length="774" mass="87056">MASPLATVGLLAHEKPVGARLAREGGMSVDSTVTETPPSQASLAPTKNPLFAGASMSNPKKAAPEPHAEASRIREGLPFPLGATWDGLGVNFALFSANATKVELCIFDDAGEVELERIELPEYTDEIYHGYLPDAHPGLIYGYRVYGPYDPANGHRFNHNKLLIDPYAKQLVGQLKWSEALFGYTIGHPDADLSFDERDSAPFVPKCKVIDPAHTWGNDHRVSVPWDKTIIYETHVRGISMRHPSVPENVRGTFAGLMVDDVLEHIRKLGVSSVELLPIHAFVNDQHLLHKGMTNYWGYNSIAFFAPDPRYLASGKIAEFKEMVAHLHEANLEVILDVVYNHTAEGNEQGPTLSMRGIDNASYYRLMPDDKRYYINDSGTGNTLDLSHPCVLQMVTDSLRYWATEMHVDGFRFDLATILGRYHEGFDERHSFLVACRQDPVLRQVKMIAEPWDCGPGGYQVGGFPPGWVEWNDKFRDTVRAFWKGDDGQLADFASRMTASGEMFNQRGRRPYASLNFITAHDGFTLNDLVSYNDKHNEANDENNQDGSNNNLSWNHGVEGPTDDPEINELRQRQMRNFFATLLLSQGTPMLVAGDEFARTQEGNNNAYCQDSDIGWVNWDLSEDGKALLKFVKRLIKLRLAYPILRRGRFLVGNYNEDIGVKDVTWLAPDGSEMSIEQWEEPHGRCLGMLMDGRAQETGIRRKGGNATLLLVVNAHHDIVNFTLPEVPDGYHWTCMVDTNQPSIRGQERFEFGHEYSVTGRSLLLFELQHEEEE</sequence>
<dbReference type="GO" id="GO:0005980">
    <property type="term" value="P:glycogen catabolic process"/>
    <property type="evidence" value="ECO:0007669"/>
    <property type="project" value="InterPro"/>
</dbReference>
<dbReference type="Pfam" id="PF00128">
    <property type="entry name" value="Alpha-amylase"/>
    <property type="match status" value="1"/>
</dbReference>
<dbReference type="SUPFAM" id="SSF51011">
    <property type="entry name" value="Glycosyl hydrolase domain"/>
    <property type="match status" value="1"/>
</dbReference>
<dbReference type="CDD" id="cd11326">
    <property type="entry name" value="AmyAc_Glg_debranch"/>
    <property type="match status" value="1"/>
</dbReference>
<dbReference type="NCBIfam" id="TIGR02100">
    <property type="entry name" value="glgX_debranch"/>
    <property type="match status" value="1"/>
</dbReference>
<dbReference type="InterPro" id="IPR044505">
    <property type="entry name" value="GlgX_Isoamylase_N_E_set"/>
</dbReference>
<evidence type="ECO:0000256" key="1">
    <source>
        <dbReference type="ARBA" id="ARBA00008061"/>
    </source>
</evidence>
<dbReference type="Pfam" id="PF02922">
    <property type="entry name" value="CBM_48"/>
    <property type="match status" value="1"/>
</dbReference>
<dbReference type="SMART" id="SM00642">
    <property type="entry name" value="Aamy"/>
    <property type="match status" value="1"/>
</dbReference>
<dbReference type="SUPFAM" id="SSF51445">
    <property type="entry name" value="(Trans)glycosidases"/>
    <property type="match status" value="1"/>
</dbReference>
<dbReference type="AlphaFoldDB" id="A0A024E5R2"/>
<dbReference type="InterPro" id="IPR014756">
    <property type="entry name" value="Ig_E-set"/>
</dbReference>